<dbReference type="PANTHER" id="PTHR44858">
    <property type="entry name" value="TETRATRICOPEPTIDE REPEAT PROTEIN 6"/>
    <property type="match status" value="1"/>
</dbReference>
<feature type="repeat" description="TPR" evidence="3">
    <location>
        <begin position="424"/>
        <end position="457"/>
    </location>
</feature>
<dbReference type="InterPro" id="IPR006597">
    <property type="entry name" value="Sel1-like"/>
</dbReference>
<accession>M1LTC9</accession>
<dbReference type="Pfam" id="PF13431">
    <property type="entry name" value="TPR_17"/>
    <property type="match status" value="1"/>
</dbReference>
<dbReference type="InterPro" id="IPR001623">
    <property type="entry name" value="DnaJ_domain"/>
</dbReference>
<dbReference type="KEGG" id="csr:Cspa_c24950"/>
<dbReference type="HOGENOM" id="CLU_280032_0_0_9"/>
<organism evidence="6 7">
    <name type="scientific">Clostridium saccharoperbutylacetonicum N1-4(HMT)</name>
    <dbReference type="NCBI Taxonomy" id="931276"/>
    <lineage>
        <taxon>Bacteria</taxon>
        <taxon>Bacillati</taxon>
        <taxon>Bacillota</taxon>
        <taxon>Clostridia</taxon>
        <taxon>Eubacteriales</taxon>
        <taxon>Clostridiaceae</taxon>
        <taxon>Clostridium</taxon>
    </lineage>
</organism>
<evidence type="ECO:0000259" key="5">
    <source>
        <dbReference type="PROSITE" id="PS50076"/>
    </source>
</evidence>
<dbReference type="Pfam" id="PF14559">
    <property type="entry name" value="TPR_19"/>
    <property type="match status" value="1"/>
</dbReference>
<dbReference type="PROSITE" id="PS50005">
    <property type="entry name" value="TPR"/>
    <property type="match status" value="9"/>
</dbReference>
<dbReference type="Proteomes" id="UP000011728">
    <property type="component" value="Chromosome"/>
</dbReference>
<evidence type="ECO:0000256" key="1">
    <source>
        <dbReference type="ARBA" id="ARBA00022737"/>
    </source>
</evidence>
<feature type="repeat" description="TPR" evidence="3">
    <location>
        <begin position="1026"/>
        <end position="1059"/>
    </location>
</feature>
<dbReference type="Pfam" id="PF13432">
    <property type="entry name" value="TPR_16"/>
    <property type="match status" value="1"/>
</dbReference>
<dbReference type="PATRIC" id="fig|931276.5.peg.2499"/>
<dbReference type="STRING" id="36745.CLSAP_23140"/>
<dbReference type="OrthoDB" id="9816462at2"/>
<dbReference type="InterPro" id="IPR019734">
    <property type="entry name" value="TPR_rpt"/>
</dbReference>
<dbReference type="PROSITE" id="PS50076">
    <property type="entry name" value="DNAJ_2"/>
    <property type="match status" value="1"/>
</dbReference>
<gene>
    <name evidence="6" type="ORF">Cspa_c24950</name>
</gene>
<dbReference type="eggNOG" id="COG0457">
    <property type="taxonomic scope" value="Bacteria"/>
</dbReference>
<evidence type="ECO:0000313" key="6">
    <source>
        <dbReference type="EMBL" id="AGF56260.1"/>
    </source>
</evidence>
<keyword evidence="7" id="KW-1185">Reference proteome</keyword>
<evidence type="ECO:0000256" key="3">
    <source>
        <dbReference type="PROSITE-ProRule" id="PRU00339"/>
    </source>
</evidence>
<feature type="repeat" description="TPR" evidence="3">
    <location>
        <begin position="283"/>
        <end position="316"/>
    </location>
</feature>
<protein>
    <submittedName>
        <fullName evidence="6">Tetratricopeptide repeat protein</fullName>
    </submittedName>
</protein>
<keyword evidence="4" id="KW-0175">Coiled coil</keyword>
<dbReference type="RefSeq" id="WP_015392579.1">
    <property type="nucleotide sequence ID" value="NC_020291.1"/>
</dbReference>
<dbReference type="EMBL" id="CP004121">
    <property type="protein sequence ID" value="AGF56260.1"/>
    <property type="molecule type" value="Genomic_DNA"/>
</dbReference>
<feature type="repeat" description="TPR" evidence="3">
    <location>
        <begin position="767"/>
        <end position="800"/>
    </location>
</feature>
<evidence type="ECO:0000313" key="7">
    <source>
        <dbReference type="Proteomes" id="UP000011728"/>
    </source>
</evidence>
<dbReference type="Pfam" id="PF00515">
    <property type="entry name" value="TPR_1"/>
    <property type="match status" value="1"/>
</dbReference>
<name>M1LTC9_9CLOT</name>
<feature type="repeat" description="TPR" evidence="3">
    <location>
        <begin position="666"/>
        <end position="699"/>
    </location>
</feature>
<evidence type="ECO:0000256" key="2">
    <source>
        <dbReference type="ARBA" id="ARBA00022803"/>
    </source>
</evidence>
<dbReference type="SMART" id="SM00671">
    <property type="entry name" value="SEL1"/>
    <property type="match status" value="3"/>
</dbReference>
<dbReference type="PROSITE" id="PS50293">
    <property type="entry name" value="TPR_REGION"/>
    <property type="match status" value="3"/>
</dbReference>
<feature type="repeat" description="TPR" evidence="3">
    <location>
        <begin position="913"/>
        <end position="946"/>
    </location>
</feature>
<sequence length="1074" mass="128808">MWSILGIKETRDKLEIKEAYMRRLQKINPEDDEEGFKRLRAAYEEALKFADYDENLEEEDTTPIGIWVKKIREVYNNFSLRISEDAWRELLEDEVCFAIDSREEASNKLLEFLMDYFYVPKNIWLLFDEYFSWSEKIEELYNDFHESFVNYVSDRINPNYSDSLNYYSFEDIEDNKDYDSWIALFFKIQRDLNSNDLEEVKKDFENIEEYHINHPSLEYWKVRYYLIKEDYELARKNGEALLKKCPNETFALYGMGEVEWQSKNFDKAKEYYSKCIEINPNDYNSKVGLADCFLETDNLDEAERLFEEALDVNSYDDYVRERLYILYDKRIEEFEAKCAENPEDLKTKLQLGWYYYNNEKYDEIIKLCESFKPDEDDENQYCDLSSRAYFSKNNYDKALEYLDKWQENLLAEEDENEYKQQELEMVYYQKGRIFSTKEEYESSLDFYNKVLEINENKISALNNKGFVLNKLGRFEESIAAIDKGLEINNNDVFLHMNRAEGLFNLNYYREAMDEANIAISIYQYYTKPYLIKMKIFNIYEEYEEMLTIAEELEKYNIANEETNLYKIKALSNSNKSEEAEKLAIDMLENEESDLAHKILFELAIIYYDRSLFDKALEYINDAIENSNNEEEYLYFRASTYRYLGSFGFAIKDYETLINANKENPRYYPFLKKGQIFEELREYEKALECYKEVLALDPENRTINNSIGEMYDALDDYDNALDYYNKQIEIERGAYYYLNRGLLYARNGKFDEAEDDYRCAIELEPENPYAYNSLGYLYERKNEADKSIPYYKKAIEADVDKRDLRFYRNIIACYKKLDENELALEYYDKAIEDYSDDDELYYRKAKLLKKMKLYKEAIETYLKGIEVHKQQEETKINILEDFYDEISSAYKSMEEYDRAIEWSKKALEINPDSKYAYENMGRIYDDLKDYETAIKYYKLQVGVDKEKGINYLLIAAAYKELGNKEKAKLNYLTALSKFHKVEEKTPFEYSNIGSCYNGLENTSKAIEYLEMAINSELCEHCNFKECYDAYYVFGELYEREKEYKEALKYYKKALNVNNEDKSTLEAIERIEKLLK</sequence>
<feature type="domain" description="J" evidence="5">
    <location>
        <begin position="1"/>
        <end position="79"/>
    </location>
</feature>
<reference evidence="6 7" key="1">
    <citation type="submission" date="2013-02" db="EMBL/GenBank/DDBJ databases">
        <title>Genome sequence of Clostridium saccharoperbutylacetonicum N1-4(HMT).</title>
        <authorList>
            <person name="Poehlein A."/>
            <person name="Daniel R."/>
        </authorList>
    </citation>
    <scope>NUCLEOTIDE SEQUENCE [LARGE SCALE GENOMIC DNA]</scope>
    <source>
        <strain evidence="7">N1-4(HMT)</strain>
    </source>
</reference>
<dbReference type="InterPro" id="IPR050498">
    <property type="entry name" value="Ycf3"/>
</dbReference>
<feature type="repeat" description="TPR" evidence="3">
    <location>
        <begin position="249"/>
        <end position="282"/>
    </location>
</feature>
<dbReference type="SUPFAM" id="SSF48452">
    <property type="entry name" value="TPR-like"/>
    <property type="match status" value="4"/>
</dbReference>
<feature type="repeat" description="TPR" evidence="3">
    <location>
        <begin position="733"/>
        <end position="766"/>
    </location>
</feature>
<dbReference type="AlphaFoldDB" id="M1LTC9"/>
<dbReference type="PANTHER" id="PTHR44858:SF1">
    <property type="entry name" value="UDP-N-ACETYLGLUCOSAMINE--PEPTIDE N-ACETYLGLUCOSAMINYLTRANSFERASE SPINDLY-RELATED"/>
    <property type="match status" value="1"/>
</dbReference>
<keyword evidence="1" id="KW-0677">Repeat</keyword>
<dbReference type="InterPro" id="IPR011990">
    <property type="entry name" value="TPR-like_helical_dom_sf"/>
</dbReference>
<feature type="coiled-coil region" evidence="4">
    <location>
        <begin position="395"/>
        <end position="464"/>
    </location>
</feature>
<dbReference type="SMART" id="SM00028">
    <property type="entry name" value="TPR"/>
    <property type="match status" value="18"/>
</dbReference>
<evidence type="ECO:0000256" key="4">
    <source>
        <dbReference type="SAM" id="Coils"/>
    </source>
</evidence>
<feature type="repeat" description="TPR" evidence="3">
    <location>
        <begin position="879"/>
        <end position="912"/>
    </location>
</feature>
<dbReference type="Pfam" id="PF13181">
    <property type="entry name" value="TPR_8"/>
    <property type="match status" value="5"/>
</dbReference>
<proteinExistence type="predicted"/>
<dbReference type="Gene3D" id="1.25.40.10">
    <property type="entry name" value="Tetratricopeptide repeat domain"/>
    <property type="match status" value="9"/>
</dbReference>
<keyword evidence="2 3" id="KW-0802">TPR repeat</keyword>